<dbReference type="EMBL" id="JACCCC010000001">
    <property type="protein sequence ID" value="NYE49531.1"/>
    <property type="molecule type" value="Genomic_DNA"/>
</dbReference>
<dbReference type="SUPFAM" id="SSF101478">
    <property type="entry name" value="ADP-ribosylglycohydrolase"/>
    <property type="match status" value="1"/>
</dbReference>
<feature type="binding site" evidence="3">
    <location>
        <position position="310"/>
    </location>
    <ligand>
        <name>Mg(2+)</name>
        <dbReference type="ChEBI" id="CHEBI:18420"/>
        <label>1</label>
    </ligand>
</feature>
<dbReference type="InterPro" id="IPR050792">
    <property type="entry name" value="ADP-ribosylglycohydrolase"/>
</dbReference>
<keyword evidence="2 4" id="KW-0378">Hydrolase</keyword>
<feature type="binding site" evidence="3">
    <location>
        <position position="69"/>
    </location>
    <ligand>
        <name>Mg(2+)</name>
        <dbReference type="ChEBI" id="CHEBI:18420"/>
        <label>1</label>
    </ligand>
</feature>
<dbReference type="InterPro" id="IPR036705">
    <property type="entry name" value="Ribosyl_crysJ1_sf"/>
</dbReference>
<feature type="binding site" evidence="3">
    <location>
        <position position="308"/>
    </location>
    <ligand>
        <name>Mg(2+)</name>
        <dbReference type="ChEBI" id="CHEBI:18420"/>
        <label>1</label>
    </ligand>
</feature>
<dbReference type="InterPro" id="IPR005502">
    <property type="entry name" value="Ribosyl_crysJ1"/>
</dbReference>
<protein>
    <submittedName>
        <fullName evidence="4">ADP-ribosylglycohydrolase</fullName>
    </submittedName>
</protein>
<dbReference type="RefSeq" id="WP_179645176.1">
    <property type="nucleotide sequence ID" value="NZ_BAAAYY010000046.1"/>
</dbReference>
<dbReference type="GO" id="GO:0016787">
    <property type="term" value="F:hydrolase activity"/>
    <property type="evidence" value="ECO:0007669"/>
    <property type="project" value="UniProtKB-KW"/>
</dbReference>
<gene>
    <name evidence="4" type="ORF">HDA32_004651</name>
</gene>
<dbReference type="PANTHER" id="PTHR16222">
    <property type="entry name" value="ADP-RIBOSYLGLYCOHYDROLASE"/>
    <property type="match status" value="1"/>
</dbReference>
<evidence type="ECO:0000313" key="4">
    <source>
        <dbReference type="EMBL" id="NYE49531.1"/>
    </source>
</evidence>
<dbReference type="AlphaFoldDB" id="A0A852U0B0"/>
<organism evidence="4 5">
    <name type="scientific">Spinactinospora alkalitolerans</name>
    <dbReference type="NCBI Taxonomy" id="687207"/>
    <lineage>
        <taxon>Bacteria</taxon>
        <taxon>Bacillati</taxon>
        <taxon>Actinomycetota</taxon>
        <taxon>Actinomycetes</taxon>
        <taxon>Streptosporangiales</taxon>
        <taxon>Nocardiopsidaceae</taxon>
        <taxon>Spinactinospora</taxon>
    </lineage>
</organism>
<dbReference type="Gene3D" id="1.10.4080.10">
    <property type="entry name" value="ADP-ribosylation/Crystallin J1"/>
    <property type="match status" value="1"/>
</dbReference>
<dbReference type="GO" id="GO:0046872">
    <property type="term" value="F:metal ion binding"/>
    <property type="evidence" value="ECO:0007669"/>
    <property type="project" value="UniProtKB-KW"/>
</dbReference>
<feature type="binding site" evidence="3">
    <location>
        <position position="311"/>
    </location>
    <ligand>
        <name>Mg(2+)</name>
        <dbReference type="ChEBI" id="CHEBI:18420"/>
        <label>1</label>
    </ligand>
</feature>
<reference evidence="4 5" key="1">
    <citation type="submission" date="2020-07" db="EMBL/GenBank/DDBJ databases">
        <title>Sequencing the genomes of 1000 actinobacteria strains.</title>
        <authorList>
            <person name="Klenk H.-P."/>
        </authorList>
    </citation>
    <scope>NUCLEOTIDE SEQUENCE [LARGE SCALE GENOMIC DNA]</scope>
    <source>
        <strain evidence="4 5">CXB654</strain>
    </source>
</reference>
<feature type="binding site" evidence="3">
    <location>
        <position position="68"/>
    </location>
    <ligand>
        <name>Mg(2+)</name>
        <dbReference type="ChEBI" id="CHEBI:18420"/>
        <label>1</label>
    </ligand>
</feature>
<dbReference type="PANTHER" id="PTHR16222:SF24">
    <property type="entry name" value="ADP-RIBOSYLHYDROLASE ARH3"/>
    <property type="match status" value="1"/>
</dbReference>
<evidence type="ECO:0000256" key="2">
    <source>
        <dbReference type="ARBA" id="ARBA00022801"/>
    </source>
</evidence>
<evidence type="ECO:0000256" key="3">
    <source>
        <dbReference type="PIRSR" id="PIRSR605502-1"/>
    </source>
</evidence>
<comment type="cofactor">
    <cofactor evidence="3">
        <name>Mg(2+)</name>
        <dbReference type="ChEBI" id="CHEBI:18420"/>
    </cofactor>
    <text evidence="3">Binds 2 magnesium ions per subunit.</text>
</comment>
<dbReference type="Proteomes" id="UP000589036">
    <property type="component" value="Unassembled WGS sequence"/>
</dbReference>
<name>A0A852U0B0_9ACTN</name>
<evidence type="ECO:0000313" key="5">
    <source>
        <dbReference type="Proteomes" id="UP000589036"/>
    </source>
</evidence>
<comment type="similarity">
    <text evidence="1">Belongs to the ADP-ribosylglycohydrolase family.</text>
</comment>
<dbReference type="Pfam" id="PF03747">
    <property type="entry name" value="ADP_ribosyl_GH"/>
    <property type="match status" value="1"/>
</dbReference>
<accession>A0A852U0B0</accession>
<proteinExistence type="inferred from homology"/>
<feature type="binding site" evidence="3">
    <location>
        <position position="67"/>
    </location>
    <ligand>
        <name>Mg(2+)</name>
        <dbReference type="ChEBI" id="CHEBI:18420"/>
        <label>1</label>
    </ligand>
</feature>
<keyword evidence="3" id="KW-0460">Magnesium</keyword>
<comment type="caution">
    <text evidence="4">The sequence shown here is derived from an EMBL/GenBank/DDBJ whole genome shotgun (WGS) entry which is preliminary data.</text>
</comment>
<keyword evidence="3" id="KW-0479">Metal-binding</keyword>
<keyword evidence="5" id="KW-1185">Reference proteome</keyword>
<sequence>MTRSRSGLEDYRSRVRGCLFGGAVGDALGAPVEFMTLDGIRAEHGPAGVREYVADYADGSPRHGLVTDDTQMTLFSVEGLIRAGVRQDRGLGFNPLGVVHHAYLRWFETQTLQEPSGHPDGWLREERWLYARRAPGDTCLNALGRGAGTPDRPYGTAAENDSKGCGGVMRSAPFGLLPPEGAPGDAYIFTIAAQAAGLTHGHPTGRLASGALALLIHRLVAGDDLRTALDAAMVELRGHESHEETDAALDQALRAAATEPVSAETVEGLGGGWIAEEALAIAVYAALVHPEPEEFTDALALAVTHSGDSDSTGAVCGNVLGALHGETALPPELTFEVEGRGTIGQLADDFVWEFTEGNRLHDDYGPPSRWTRRYPGG</sequence>
<evidence type="ECO:0000256" key="1">
    <source>
        <dbReference type="ARBA" id="ARBA00010702"/>
    </source>
</evidence>